<gene>
    <name evidence="8 11" type="primary">glnD</name>
    <name evidence="11" type="ORF">AU255_03125</name>
</gene>
<sequence>MNTINTQDLSRAKQIKQAIKLHNTHLKNSFSPQKPIQDFLLAKSKFIDKLLLLIWTRVITHNIENFALIAVGGYGRQEMFPYSDIDILVLFHDSTTENDKQQLSAFCTFLWDTGLKLGLSVRSSSECVKACTEDQTILTNLMESRHLIGNDELLATLRTQLAETRPWSSEAFYQAKIEEQQLRYAKFHNTAYNLEPNIKEGPGGLRDLQILAWVFKHHYQCKTLRELTKYDFLPQSEYEELFSAQELLWKIRFALHLLTGRCEDRLLFDYQRDLAIWFGFTEQQNNEGVEQFMQHYFKTVMQLERLNETLLQFFNEHCLAHDDNTYQAQVINDKFDSIAGYIAARSVTVFQTSPRALLEIFLLLQKTPSLKGIRATTIRLIRSNLYLIDDNFRQDPQARELFINILRQPRGITHVLRYMNRYGVLAAYLPSFGNIVARMQYDLFHIYTVDEHTLFVIRNLRRFALARHNNEMPFCNDIFLLIPKPHILYIAALFHDIAKGKKGDHSELGQVIAQKFCVDHNISEYDTRLICWLVKNHLIMSTTAQRKDISDPDVIHEFSVKVGKAEYLNYLYLLTVADIRATNPSLWTSWKDSLLKELYIATHNALRRGLENPVNQQETIQTTKTEARKELIKKGISDTSIKNAWQHINSDYFLRYYPDEIIWHTIAILNCSEQDLPLVLLRPQTQRGSAEVFIYALHQQEDFIFSRTTAALDKLGLTILDARIITSHNQYALNSFQVLEQSGAPINDLHRELHICSTVKQQLKNQHSKLDQNLHPQSRQAEHFPITTKAYFHPDPQNRSHTLELITTDHPGLLSKLGQLFRKYNYNLLNAKITTIGSRAEDMFILTTQDKQLISPEQQKTFIDELKQQLEN</sequence>
<comment type="cofactor">
    <cofactor evidence="8">
        <name>Mg(2+)</name>
        <dbReference type="ChEBI" id="CHEBI:18420"/>
    </cofactor>
</comment>
<dbReference type="RefSeq" id="WP_080521525.1">
    <property type="nucleotide sequence ID" value="NZ_LPUF01000001.1"/>
</dbReference>
<dbReference type="PANTHER" id="PTHR47320">
    <property type="entry name" value="BIFUNCTIONAL URIDYLYLTRANSFERASE/URIDYLYL-REMOVING ENZYME"/>
    <property type="match status" value="1"/>
</dbReference>
<keyword evidence="1 8" id="KW-0808">Transferase</keyword>
<dbReference type="EC" id="2.7.7.59" evidence="8"/>
<dbReference type="STRING" id="1420851.AU255_03125"/>
<feature type="domain" description="ACT" evidence="9">
    <location>
        <begin position="693"/>
        <end position="777"/>
    </location>
</feature>
<dbReference type="InterPro" id="IPR002912">
    <property type="entry name" value="ACT_dom"/>
</dbReference>
<proteinExistence type="inferred from homology"/>
<reference evidence="11 12" key="1">
    <citation type="submission" date="2015-12" db="EMBL/GenBank/DDBJ databases">
        <authorList>
            <person name="Shamseldin A."/>
            <person name="Moawad H."/>
            <person name="Abd El-Rahim W.M."/>
            <person name="Sadowsky M.J."/>
        </authorList>
    </citation>
    <scope>NUCLEOTIDE SEQUENCE [LARGE SCALE GENOMIC DNA]</scope>
    <source>
        <strain evidence="11 12">WF1</strain>
    </source>
</reference>
<keyword evidence="12" id="KW-1185">Reference proteome</keyword>
<evidence type="ECO:0000256" key="4">
    <source>
        <dbReference type="ARBA" id="ARBA00022801"/>
    </source>
</evidence>
<keyword evidence="3" id="KW-0677">Repeat</keyword>
<evidence type="ECO:0000256" key="8">
    <source>
        <dbReference type="HAMAP-Rule" id="MF_00277"/>
    </source>
</evidence>
<dbReference type="PIRSF" id="PIRSF006288">
    <property type="entry name" value="PII_uridyltransf"/>
    <property type="match status" value="1"/>
</dbReference>
<dbReference type="SUPFAM" id="SSF81301">
    <property type="entry name" value="Nucleotidyltransferase"/>
    <property type="match status" value="1"/>
</dbReference>
<dbReference type="InterPro" id="IPR005105">
    <property type="entry name" value="GlnD_Uridyltrans_N"/>
</dbReference>
<feature type="region of interest" description="Uridylyltransferase" evidence="8">
    <location>
        <begin position="1"/>
        <end position="330"/>
    </location>
</feature>
<dbReference type="InterPro" id="IPR006674">
    <property type="entry name" value="HD_domain"/>
</dbReference>
<dbReference type="GO" id="GO:0008893">
    <property type="term" value="F:guanosine-3',5'-bis(diphosphate) 3'-diphosphatase activity"/>
    <property type="evidence" value="ECO:0007669"/>
    <property type="project" value="UniProtKB-EC"/>
</dbReference>
<accession>A0A1V8M5R1</accession>
<evidence type="ECO:0000256" key="3">
    <source>
        <dbReference type="ARBA" id="ARBA00022737"/>
    </source>
</evidence>
<dbReference type="InterPro" id="IPR045865">
    <property type="entry name" value="ACT-like_dom_sf"/>
</dbReference>
<dbReference type="EMBL" id="LPUF01000001">
    <property type="protein sequence ID" value="OQK16910.1"/>
    <property type="molecule type" value="Genomic_DNA"/>
</dbReference>
<dbReference type="HAMAP" id="MF_00277">
    <property type="entry name" value="PII_uridylyl_transf"/>
    <property type="match status" value="1"/>
</dbReference>
<comment type="catalytic activity">
    <reaction evidence="8">
        <text>[protein-PII]-uridylyl-L-tyrosine + H2O = [protein-PII]-L-tyrosine + UMP + H(+)</text>
        <dbReference type="Rhea" id="RHEA:48600"/>
        <dbReference type="Rhea" id="RHEA-COMP:12147"/>
        <dbReference type="Rhea" id="RHEA-COMP:12148"/>
        <dbReference type="ChEBI" id="CHEBI:15377"/>
        <dbReference type="ChEBI" id="CHEBI:15378"/>
        <dbReference type="ChEBI" id="CHEBI:46858"/>
        <dbReference type="ChEBI" id="CHEBI:57865"/>
        <dbReference type="ChEBI" id="CHEBI:90602"/>
    </reaction>
</comment>
<dbReference type="GO" id="GO:0008081">
    <property type="term" value="F:phosphoric diester hydrolase activity"/>
    <property type="evidence" value="ECO:0007669"/>
    <property type="project" value="UniProtKB-UniRule"/>
</dbReference>
<keyword evidence="5 8" id="KW-0460">Magnesium</keyword>
<evidence type="ECO:0000256" key="7">
    <source>
        <dbReference type="ARBA" id="ARBA00047968"/>
    </source>
</evidence>
<dbReference type="PROSITE" id="PS51671">
    <property type="entry name" value="ACT"/>
    <property type="match status" value="2"/>
</dbReference>
<keyword evidence="6 8" id="KW-0511">Multifunctional enzyme</keyword>
<dbReference type="Gene3D" id="1.10.3210.10">
    <property type="entry name" value="Hypothetical protein af1432"/>
    <property type="match status" value="1"/>
</dbReference>
<dbReference type="SUPFAM" id="SSF55021">
    <property type="entry name" value="ACT-like"/>
    <property type="match status" value="1"/>
</dbReference>
<comment type="similarity">
    <text evidence="8">Belongs to the GlnD family.</text>
</comment>
<comment type="caution">
    <text evidence="11">The sequence shown here is derived from an EMBL/GenBank/DDBJ whole genome shotgun (WGS) entry which is preliminary data.</text>
</comment>
<evidence type="ECO:0000256" key="6">
    <source>
        <dbReference type="ARBA" id="ARBA00023268"/>
    </source>
</evidence>
<dbReference type="PANTHER" id="PTHR47320:SF1">
    <property type="entry name" value="BIFUNCTIONAL URIDYLYLTRANSFERASE_URIDYLYL-REMOVING ENZYME"/>
    <property type="match status" value="1"/>
</dbReference>
<dbReference type="InterPro" id="IPR043519">
    <property type="entry name" value="NT_sf"/>
</dbReference>
<organism evidence="11 12">
    <name type="scientific">Methyloprofundus sedimenti</name>
    <dbReference type="NCBI Taxonomy" id="1420851"/>
    <lineage>
        <taxon>Bacteria</taxon>
        <taxon>Pseudomonadati</taxon>
        <taxon>Pseudomonadota</taxon>
        <taxon>Gammaproteobacteria</taxon>
        <taxon>Methylococcales</taxon>
        <taxon>Methylococcaceae</taxon>
        <taxon>Methyloprofundus</taxon>
    </lineage>
</organism>
<dbReference type="AlphaFoldDB" id="A0A1V8M5R1"/>
<comment type="catalytic activity">
    <reaction evidence="8">
        <text>[protein-PII]-L-tyrosine + UTP = [protein-PII]-uridylyl-L-tyrosine + diphosphate</text>
        <dbReference type="Rhea" id="RHEA:13673"/>
        <dbReference type="Rhea" id="RHEA-COMP:12147"/>
        <dbReference type="Rhea" id="RHEA-COMP:12148"/>
        <dbReference type="ChEBI" id="CHEBI:33019"/>
        <dbReference type="ChEBI" id="CHEBI:46398"/>
        <dbReference type="ChEBI" id="CHEBI:46858"/>
        <dbReference type="ChEBI" id="CHEBI:90602"/>
        <dbReference type="EC" id="2.7.7.59"/>
    </reaction>
</comment>
<dbReference type="FunFam" id="1.10.3090.10:FF:000005">
    <property type="entry name" value="Bifunctional uridylyltransferase/uridylyl-removing enzyme"/>
    <property type="match status" value="1"/>
</dbReference>
<dbReference type="NCBIfam" id="TIGR01693">
    <property type="entry name" value="UTase_glnD"/>
    <property type="match status" value="1"/>
</dbReference>
<dbReference type="Pfam" id="PF01842">
    <property type="entry name" value="ACT"/>
    <property type="match status" value="1"/>
</dbReference>
<dbReference type="InterPro" id="IPR003607">
    <property type="entry name" value="HD/PDEase_dom"/>
</dbReference>
<evidence type="ECO:0000256" key="5">
    <source>
        <dbReference type="ARBA" id="ARBA00022842"/>
    </source>
</evidence>
<evidence type="ECO:0000256" key="2">
    <source>
        <dbReference type="ARBA" id="ARBA00022695"/>
    </source>
</evidence>
<evidence type="ECO:0000259" key="9">
    <source>
        <dbReference type="PROSITE" id="PS51671"/>
    </source>
</evidence>
<dbReference type="SUPFAM" id="SSF109604">
    <property type="entry name" value="HD-domain/PDEase-like"/>
    <property type="match status" value="1"/>
</dbReference>
<evidence type="ECO:0000313" key="12">
    <source>
        <dbReference type="Proteomes" id="UP000191980"/>
    </source>
</evidence>
<dbReference type="CDD" id="cd05401">
    <property type="entry name" value="NT_GlnE_GlnD_like"/>
    <property type="match status" value="1"/>
</dbReference>
<dbReference type="InterPro" id="IPR010043">
    <property type="entry name" value="UTase/UR"/>
</dbReference>
<evidence type="ECO:0000313" key="11">
    <source>
        <dbReference type="EMBL" id="OQK16910.1"/>
    </source>
</evidence>
<comment type="function">
    <text evidence="8">Modifies, by uridylylation and deuridylylation, the PII regulatory proteins (GlnB and homologs), in response to the nitrogen status of the cell that GlnD senses through the glutamine level. Under low glutamine levels, catalyzes the conversion of the PII proteins and UTP to PII-UMP and PPi, while under higher glutamine levels, GlnD hydrolyzes PII-UMP to PII and UMP (deuridylylation). Thus, controls uridylylation state and activity of the PII proteins, and plays an important role in the regulation of nitrogen metabolism.</text>
</comment>
<evidence type="ECO:0000256" key="1">
    <source>
        <dbReference type="ARBA" id="ARBA00022679"/>
    </source>
</evidence>
<keyword evidence="2 8" id="KW-0548">Nucleotidyltransferase</keyword>
<comment type="domain">
    <text evidence="8">Has four distinct domains: an N-terminal nucleotidyltransferase (NT) domain responsible for UTase activity, a central HD domain that encodes UR activity, and two C-terminal ACT domains that seem to have a role in glutamine sensing.</text>
</comment>
<dbReference type="PROSITE" id="PS51831">
    <property type="entry name" value="HD"/>
    <property type="match status" value="1"/>
</dbReference>
<dbReference type="CDD" id="cd04899">
    <property type="entry name" value="ACT_ACR-UUR-like_2"/>
    <property type="match status" value="1"/>
</dbReference>
<dbReference type="Gene3D" id="3.30.460.10">
    <property type="entry name" value="Beta Polymerase, domain 2"/>
    <property type="match status" value="1"/>
</dbReference>
<dbReference type="EC" id="3.1.4.-" evidence="8"/>
<feature type="domain" description="HD" evidence="10">
    <location>
        <begin position="449"/>
        <end position="571"/>
    </location>
</feature>
<name>A0A1V8M5R1_9GAMM</name>
<evidence type="ECO:0000259" key="10">
    <source>
        <dbReference type="PROSITE" id="PS51831"/>
    </source>
</evidence>
<protein>
    <recommendedName>
        <fullName evidence="8">Bifunctional uridylyltransferase/uridylyl-removing enzyme</fullName>
        <shortName evidence="8">UTase/UR</shortName>
    </recommendedName>
    <alternativeName>
        <fullName evidence="8">Bifunctional [protein-PII] modification enzyme</fullName>
    </alternativeName>
    <alternativeName>
        <fullName evidence="8">Bifunctional nitrogen sensor protein</fullName>
    </alternativeName>
    <domain>
        <recommendedName>
            <fullName evidence="8">[Protein-PII] uridylyltransferase</fullName>
            <shortName evidence="8">PII uridylyltransferase</shortName>
            <shortName evidence="8">UTase</shortName>
            <ecNumber evidence="8">2.7.7.59</ecNumber>
        </recommendedName>
    </domain>
    <domain>
        <recommendedName>
            <fullName evidence="8">[Protein-PII]-UMP uridylyl-removing enzyme</fullName>
            <shortName evidence="8">UR</shortName>
            <ecNumber evidence="8">3.1.4.-</ecNumber>
        </recommendedName>
    </domain>
</protein>
<comment type="catalytic activity">
    <reaction evidence="7">
        <text>guanosine 3',5'-bis(diphosphate) + H2O = GDP + diphosphate + H(+)</text>
        <dbReference type="Rhea" id="RHEA:14253"/>
        <dbReference type="ChEBI" id="CHEBI:15377"/>
        <dbReference type="ChEBI" id="CHEBI:15378"/>
        <dbReference type="ChEBI" id="CHEBI:33019"/>
        <dbReference type="ChEBI" id="CHEBI:58189"/>
        <dbReference type="ChEBI" id="CHEBI:77828"/>
        <dbReference type="EC" id="3.1.7.2"/>
    </reaction>
</comment>
<dbReference type="GO" id="GO:0006808">
    <property type="term" value="P:regulation of nitrogen utilization"/>
    <property type="evidence" value="ECO:0007669"/>
    <property type="project" value="UniProtKB-UniRule"/>
</dbReference>
<comment type="caution">
    <text evidence="8">Lacks conserved residue(s) required for the propagation of feature annotation.</text>
</comment>
<feature type="domain" description="ACT" evidence="9">
    <location>
        <begin position="802"/>
        <end position="872"/>
    </location>
</feature>
<dbReference type="Pfam" id="PF08335">
    <property type="entry name" value="GlnD_UR_UTase"/>
    <property type="match status" value="1"/>
</dbReference>
<dbReference type="SMART" id="SM00471">
    <property type="entry name" value="HDc"/>
    <property type="match status" value="1"/>
</dbReference>
<dbReference type="OrthoDB" id="9758038at2"/>
<dbReference type="SUPFAM" id="SSF81593">
    <property type="entry name" value="Nucleotidyltransferase substrate binding subunit/domain"/>
    <property type="match status" value="1"/>
</dbReference>
<dbReference type="Proteomes" id="UP000191980">
    <property type="component" value="Unassembled WGS sequence"/>
</dbReference>
<dbReference type="CDD" id="cd00077">
    <property type="entry name" value="HDc"/>
    <property type="match status" value="1"/>
</dbReference>
<dbReference type="Pfam" id="PF03445">
    <property type="entry name" value="DUF294"/>
    <property type="match status" value="1"/>
</dbReference>
<keyword evidence="4 8" id="KW-0378">Hydrolase</keyword>
<dbReference type="InterPro" id="IPR013546">
    <property type="entry name" value="PII_UdlTrfase/GS_AdlTrfase"/>
</dbReference>
<dbReference type="CDD" id="cd04900">
    <property type="entry name" value="ACT_UUR-like_1"/>
    <property type="match status" value="1"/>
</dbReference>
<comment type="activity regulation">
    <text evidence="8">Uridylyltransferase (UTase) activity is inhibited by glutamine, while glutamine activates uridylyl-removing (UR) activity.</text>
</comment>
<dbReference type="GO" id="GO:0008773">
    <property type="term" value="F:[protein-PII] uridylyltransferase activity"/>
    <property type="evidence" value="ECO:0007669"/>
    <property type="project" value="UniProtKB-UniRule"/>
</dbReference>
<dbReference type="Pfam" id="PF01966">
    <property type="entry name" value="HD"/>
    <property type="match status" value="1"/>
</dbReference>